<proteinExistence type="predicted"/>
<dbReference type="AlphaFoldDB" id="A0A9X4AQS5"/>
<feature type="region of interest" description="Disordered" evidence="1">
    <location>
        <begin position="36"/>
        <end position="105"/>
    </location>
</feature>
<gene>
    <name evidence="2" type="ORF">KEG57_12855</name>
</gene>
<organism evidence="2 3">
    <name type="scientific">Polyangium jinanense</name>
    <dbReference type="NCBI Taxonomy" id="2829994"/>
    <lineage>
        <taxon>Bacteria</taxon>
        <taxon>Pseudomonadati</taxon>
        <taxon>Myxococcota</taxon>
        <taxon>Polyangia</taxon>
        <taxon>Polyangiales</taxon>
        <taxon>Polyangiaceae</taxon>
        <taxon>Polyangium</taxon>
    </lineage>
</organism>
<dbReference type="RefSeq" id="WP_272419805.1">
    <property type="nucleotide sequence ID" value="NZ_JAGTJJ010000004.1"/>
</dbReference>
<protein>
    <submittedName>
        <fullName evidence="2">Uncharacterized protein</fullName>
    </submittedName>
</protein>
<feature type="compositionally biased region" description="Basic and acidic residues" evidence="1">
    <location>
        <begin position="80"/>
        <end position="105"/>
    </location>
</feature>
<keyword evidence="3" id="KW-1185">Reference proteome</keyword>
<name>A0A9X4AQS5_9BACT</name>
<dbReference type="EMBL" id="JAGTJJ010000004">
    <property type="protein sequence ID" value="MDC3981394.1"/>
    <property type="molecule type" value="Genomic_DNA"/>
</dbReference>
<reference evidence="2 3" key="1">
    <citation type="submission" date="2021-04" db="EMBL/GenBank/DDBJ databases">
        <title>Genome analysis of Polyangium sp.</title>
        <authorList>
            <person name="Li Y."/>
            <person name="Wang J."/>
        </authorList>
    </citation>
    <scope>NUCLEOTIDE SEQUENCE [LARGE SCALE GENOMIC DNA]</scope>
    <source>
        <strain evidence="2 3">SDU14</strain>
    </source>
</reference>
<accession>A0A9X4AQS5</accession>
<comment type="caution">
    <text evidence="2">The sequence shown here is derived from an EMBL/GenBank/DDBJ whole genome shotgun (WGS) entry which is preliminary data.</text>
</comment>
<feature type="compositionally biased region" description="Polar residues" evidence="1">
    <location>
        <begin position="55"/>
        <end position="69"/>
    </location>
</feature>
<evidence type="ECO:0000256" key="1">
    <source>
        <dbReference type="SAM" id="MobiDB-lite"/>
    </source>
</evidence>
<dbReference type="Proteomes" id="UP001151081">
    <property type="component" value="Unassembled WGS sequence"/>
</dbReference>
<evidence type="ECO:0000313" key="3">
    <source>
        <dbReference type="Proteomes" id="UP001151081"/>
    </source>
</evidence>
<feature type="region of interest" description="Disordered" evidence="1">
    <location>
        <begin position="133"/>
        <end position="157"/>
    </location>
</feature>
<sequence>MNDKAGRARIVSIVALAGLLVGAALFVRSRFAEAPETRDPAASPVGVEQAPVASPVTTRPTAMGATNVTIPEPASALPGETRKPLEPDDYVRNGSKEPLMPRELRVDVELSPRGPLTAEPLVPHVLEANAELSPRGAMTTEPLPPRVLEVQAAPAER</sequence>
<evidence type="ECO:0000313" key="2">
    <source>
        <dbReference type="EMBL" id="MDC3981394.1"/>
    </source>
</evidence>